<keyword evidence="3" id="KW-1185">Reference proteome</keyword>
<evidence type="ECO:0000313" key="2">
    <source>
        <dbReference type="EMBL" id="KAG8463540.1"/>
    </source>
</evidence>
<protein>
    <submittedName>
        <fullName evidence="2">Uncharacterized protein</fullName>
    </submittedName>
</protein>
<accession>A0A8J5XQC6</accession>
<dbReference type="Proteomes" id="UP000751190">
    <property type="component" value="Unassembled WGS sequence"/>
</dbReference>
<sequence length="289" mass="31121">MPTHPELDRVSTAAVSQAYAELGQWVRRTNYKLTQDEWIWLNQARMNVLRAQASYAGFTFCGVLAATHVKFSIGSGPPRRLPGWSRWGIAGLAAWMASGFGKLSGHRMSMKRLMLIPDSRLGEHMRKSLSLPPLAEQPGASFGDELADGKREFAPHSPRVAGVKDEREQPFATVAEGTADDARFGAPAGAAAAGNGPLQPALGRPPPRGANQAAAPERPNSWDRVRQQRLERNAQQLAADGASRDSPFGRAGDALPAQMRGDGSVEAGLPRVLAGKNRWGDKVLSDTLE</sequence>
<proteinExistence type="predicted"/>
<feature type="compositionally biased region" description="Basic and acidic residues" evidence="1">
    <location>
        <begin position="278"/>
        <end position="289"/>
    </location>
</feature>
<feature type="region of interest" description="Disordered" evidence="1">
    <location>
        <begin position="132"/>
        <end position="289"/>
    </location>
</feature>
<organism evidence="2 3">
    <name type="scientific">Diacronema lutheri</name>
    <name type="common">Unicellular marine alga</name>
    <name type="synonym">Monochrysis lutheri</name>
    <dbReference type="NCBI Taxonomy" id="2081491"/>
    <lineage>
        <taxon>Eukaryota</taxon>
        <taxon>Haptista</taxon>
        <taxon>Haptophyta</taxon>
        <taxon>Pavlovophyceae</taxon>
        <taxon>Pavlovales</taxon>
        <taxon>Pavlovaceae</taxon>
        <taxon>Diacronema</taxon>
    </lineage>
</organism>
<evidence type="ECO:0000313" key="3">
    <source>
        <dbReference type="Proteomes" id="UP000751190"/>
    </source>
</evidence>
<feature type="compositionally biased region" description="Basic and acidic residues" evidence="1">
    <location>
        <begin position="220"/>
        <end position="232"/>
    </location>
</feature>
<comment type="caution">
    <text evidence="2">The sequence shown here is derived from an EMBL/GenBank/DDBJ whole genome shotgun (WGS) entry which is preliminary data.</text>
</comment>
<dbReference type="AlphaFoldDB" id="A0A8J5XQC6"/>
<dbReference type="OrthoDB" id="10551867at2759"/>
<reference evidence="2" key="1">
    <citation type="submission" date="2021-05" db="EMBL/GenBank/DDBJ databases">
        <title>The genome of the haptophyte Pavlova lutheri (Diacronema luteri, Pavlovales) - a model for lipid biosynthesis in eukaryotic algae.</title>
        <authorList>
            <person name="Hulatt C.J."/>
            <person name="Posewitz M.C."/>
        </authorList>
    </citation>
    <scope>NUCLEOTIDE SEQUENCE</scope>
    <source>
        <strain evidence="2">NIVA-4/92</strain>
    </source>
</reference>
<dbReference type="EMBL" id="JAGTXO010000015">
    <property type="protein sequence ID" value="KAG8463540.1"/>
    <property type="molecule type" value="Genomic_DNA"/>
</dbReference>
<gene>
    <name evidence="2" type="ORF">KFE25_003813</name>
</gene>
<evidence type="ECO:0000256" key="1">
    <source>
        <dbReference type="SAM" id="MobiDB-lite"/>
    </source>
</evidence>
<name>A0A8J5XQC6_DIALT</name>
<feature type="compositionally biased region" description="Low complexity" evidence="1">
    <location>
        <begin position="185"/>
        <end position="202"/>
    </location>
</feature>